<reference evidence="2 3" key="2">
    <citation type="submission" date="2024-10" db="EMBL/GenBank/DDBJ databases">
        <authorList>
            <person name="Ryan C."/>
        </authorList>
    </citation>
    <scope>NUCLEOTIDE SEQUENCE [LARGE SCALE GENOMIC DNA]</scope>
</reference>
<dbReference type="AlphaFoldDB" id="A0ABC9D9A5"/>
<dbReference type="EMBL" id="OZ075142">
    <property type="protein sequence ID" value="CAL5034554.1"/>
    <property type="molecule type" value="Genomic_DNA"/>
</dbReference>
<dbReference type="Gene3D" id="3.40.50.80">
    <property type="entry name" value="Nucleotide-binding domain of ferredoxin-NADP reductase (FNR) module"/>
    <property type="match status" value="1"/>
</dbReference>
<protein>
    <recommendedName>
        <fullName evidence="1">FAD-binding FR-type domain-containing protein</fullName>
    </recommendedName>
</protein>
<dbReference type="CDD" id="cd00322">
    <property type="entry name" value="FNR_like"/>
    <property type="match status" value="1"/>
</dbReference>
<sequence length="320" mass="33742">MASAAAVSMLPRPPCIHPSPVASSASLLPMCTLPFRRRPLRCSSAAYAVLRDDTALVPISAIGPVNDDKSIFEITLDLSSAPEFVASYTTPGQTVTTSVPSSGLRAAYIEIASAPHSGPQFDLLVKSVPRTTAERLCKLSVGDQVELGAVTGQGLPINDIKEAETVLLFAVAEGLSPIRALIKSGLRNNVSLYYGARNQESVPLQEELDEWQKSGVNVIKVLTEPVQHPFLRDPSPIVKNPKSTVAVLVGPIDLQQEVKKALTGLGVPVEKILTIAQCVDAPGNDSHLTASLLGASPLPATVHPKVCGRCGFFVLMAAGD</sequence>
<feature type="domain" description="FAD-binding FR-type" evidence="1">
    <location>
        <begin position="52"/>
        <end position="157"/>
    </location>
</feature>
<dbReference type="PROSITE" id="PS51384">
    <property type="entry name" value="FAD_FR"/>
    <property type="match status" value="1"/>
</dbReference>
<evidence type="ECO:0000259" key="1">
    <source>
        <dbReference type="PROSITE" id="PS51384"/>
    </source>
</evidence>
<dbReference type="PANTHER" id="PTHR47215:SF1">
    <property type="entry name" value="F9L1.8 PROTEIN"/>
    <property type="match status" value="1"/>
</dbReference>
<proteinExistence type="predicted"/>
<accession>A0ABC9D9A5</accession>
<keyword evidence="3" id="KW-1185">Reference proteome</keyword>
<organism evidence="2 3">
    <name type="scientific">Urochloa decumbens</name>
    <dbReference type="NCBI Taxonomy" id="240449"/>
    <lineage>
        <taxon>Eukaryota</taxon>
        <taxon>Viridiplantae</taxon>
        <taxon>Streptophyta</taxon>
        <taxon>Embryophyta</taxon>
        <taxon>Tracheophyta</taxon>
        <taxon>Spermatophyta</taxon>
        <taxon>Magnoliopsida</taxon>
        <taxon>Liliopsida</taxon>
        <taxon>Poales</taxon>
        <taxon>Poaceae</taxon>
        <taxon>PACMAD clade</taxon>
        <taxon>Panicoideae</taxon>
        <taxon>Panicodae</taxon>
        <taxon>Paniceae</taxon>
        <taxon>Melinidinae</taxon>
        <taxon>Urochloa</taxon>
    </lineage>
</organism>
<dbReference type="PANTHER" id="PTHR47215">
    <property type="match status" value="1"/>
</dbReference>
<gene>
    <name evidence="2" type="ORF">URODEC1_LOCUS83147</name>
</gene>
<dbReference type="SUPFAM" id="SSF52343">
    <property type="entry name" value="Ferredoxin reductase-like, C-terminal NADP-linked domain"/>
    <property type="match status" value="1"/>
</dbReference>
<dbReference type="InterPro" id="IPR039261">
    <property type="entry name" value="FNR_nucleotide-bd"/>
</dbReference>
<evidence type="ECO:0000313" key="2">
    <source>
        <dbReference type="EMBL" id="CAL5034554.1"/>
    </source>
</evidence>
<reference evidence="3" key="1">
    <citation type="submission" date="2024-06" db="EMBL/GenBank/DDBJ databases">
        <authorList>
            <person name="Ryan C."/>
        </authorList>
    </citation>
    <scope>NUCLEOTIDE SEQUENCE [LARGE SCALE GENOMIC DNA]</scope>
</reference>
<evidence type="ECO:0000313" key="3">
    <source>
        <dbReference type="Proteomes" id="UP001497457"/>
    </source>
</evidence>
<dbReference type="Proteomes" id="UP001497457">
    <property type="component" value="Chromosome 32b"/>
</dbReference>
<name>A0ABC9D9A5_9POAL</name>
<dbReference type="InterPro" id="IPR017927">
    <property type="entry name" value="FAD-bd_FR_type"/>
</dbReference>